<protein>
    <submittedName>
        <fullName evidence="2">Uncharacterized protein</fullName>
    </submittedName>
</protein>
<reference evidence="2 3" key="1">
    <citation type="journal article" date="2019" name="Nat. Ecol. Evol.">
        <title>Megaphylogeny resolves global patterns of mushroom evolution.</title>
        <authorList>
            <person name="Varga T."/>
            <person name="Krizsan K."/>
            <person name="Foldi C."/>
            <person name="Dima B."/>
            <person name="Sanchez-Garcia M."/>
            <person name="Sanchez-Ramirez S."/>
            <person name="Szollosi G.J."/>
            <person name="Szarkandi J.G."/>
            <person name="Papp V."/>
            <person name="Albert L."/>
            <person name="Andreopoulos W."/>
            <person name="Angelini C."/>
            <person name="Antonin V."/>
            <person name="Barry K.W."/>
            <person name="Bougher N.L."/>
            <person name="Buchanan P."/>
            <person name="Buyck B."/>
            <person name="Bense V."/>
            <person name="Catcheside P."/>
            <person name="Chovatia M."/>
            <person name="Cooper J."/>
            <person name="Damon W."/>
            <person name="Desjardin D."/>
            <person name="Finy P."/>
            <person name="Geml J."/>
            <person name="Haridas S."/>
            <person name="Hughes K."/>
            <person name="Justo A."/>
            <person name="Karasinski D."/>
            <person name="Kautmanova I."/>
            <person name="Kiss B."/>
            <person name="Kocsube S."/>
            <person name="Kotiranta H."/>
            <person name="LaButti K.M."/>
            <person name="Lechner B.E."/>
            <person name="Liimatainen K."/>
            <person name="Lipzen A."/>
            <person name="Lukacs Z."/>
            <person name="Mihaltcheva S."/>
            <person name="Morgado L.N."/>
            <person name="Niskanen T."/>
            <person name="Noordeloos M.E."/>
            <person name="Ohm R.A."/>
            <person name="Ortiz-Santana B."/>
            <person name="Ovrebo C."/>
            <person name="Racz N."/>
            <person name="Riley R."/>
            <person name="Savchenko A."/>
            <person name="Shiryaev A."/>
            <person name="Soop K."/>
            <person name="Spirin V."/>
            <person name="Szebenyi C."/>
            <person name="Tomsovsky M."/>
            <person name="Tulloss R.E."/>
            <person name="Uehling J."/>
            <person name="Grigoriev I.V."/>
            <person name="Vagvolgyi C."/>
            <person name="Papp T."/>
            <person name="Martin F.M."/>
            <person name="Miettinen O."/>
            <person name="Hibbett D.S."/>
            <person name="Nagy L.G."/>
        </authorList>
    </citation>
    <scope>NUCLEOTIDE SEQUENCE [LARGE SCALE GENOMIC DNA]</scope>
    <source>
        <strain evidence="2 3">HHB13444</strain>
    </source>
</reference>
<evidence type="ECO:0000256" key="1">
    <source>
        <dbReference type="SAM" id="MobiDB-lite"/>
    </source>
</evidence>
<dbReference type="EMBL" id="ML211029">
    <property type="protein sequence ID" value="TFK91061.1"/>
    <property type="molecule type" value="Genomic_DNA"/>
</dbReference>
<accession>A0A5C3PP11</accession>
<dbReference type="AlphaFoldDB" id="A0A5C3PP11"/>
<organism evidence="2 3">
    <name type="scientific">Polyporus arcularius HHB13444</name>
    <dbReference type="NCBI Taxonomy" id="1314778"/>
    <lineage>
        <taxon>Eukaryota</taxon>
        <taxon>Fungi</taxon>
        <taxon>Dikarya</taxon>
        <taxon>Basidiomycota</taxon>
        <taxon>Agaricomycotina</taxon>
        <taxon>Agaricomycetes</taxon>
        <taxon>Polyporales</taxon>
        <taxon>Polyporaceae</taxon>
        <taxon>Polyporus</taxon>
    </lineage>
</organism>
<dbReference type="InParanoid" id="A0A5C3PP11"/>
<gene>
    <name evidence="2" type="ORF">K466DRAFT_596417</name>
</gene>
<feature type="region of interest" description="Disordered" evidence="1">
    <location>
        <begin position="115"/>
        <end position="134"/>
    </location>
</feature>
<dbReference type="Proteomes" id="UP000308197">
    <property type="component" value="Unassembled WGS sequence"/>
</dbReference>
<name>A0A5C3PP11_9APHY</name>
<evidence type="ECO:0000313" key="3">
    <source>
        <dbReference type="Proteomes" id="UP000308197"/>
    </source>
</evidence>
<proteinExistence type="predicted"/>
<sequence>MFKNESDYGVMVTAGRERKVDDVFEGVVKEPSRLADPVVLSDGWRRHTVDMTVADPILGFKLTISGLPAKDLGRWLSEEVLRNDSLCEFAPDLAIGAWLVKVRVCISTGRVFPRPSEDGTQTYDVPTIAGPGETRPASEEPKILYFYENFSRLRSEGAFEVPVGYWSTSPDDLPIEEEITRRGPHNEGRNIVYAGSTENGSTTWVQQLRTSDSGPELHFFSQTRVYVDKCHFSLDECALLREIRPALNHHACEASIAFSHESDD</sequence>
<keyword evidence="3" id="KW-1185">Reference proteome</keyword>
<evidence type="ECO:0000313" key="2">
    <source>
        <dbReference type="EMBL" id="TFK91061.1"/>
    </source>
</evidence>